<accession>A0A7R8WP61</accession>
<feature type="non-terminal residue" evidence="6">
    <location>
        <position position="1"/>
    </location>
</feature>
<proteinExistence type="predicted"/>
<dbReference type="InterPro" id="IPR052108">
    <property type="entry name" value="MEGF/SIB"/>
</dbReference>
<dbReference type="PRINTS" id="PR00011">
    <property type="entry name" value="EGFLAMININ"/>
</dbReference>
<protein>
    <submittedName>
        <fullName evidence="6">Uncharacterized protein</fullName>
    </submittedName>
</protein>
<dbReference type="FunFam" id="2.170.300.10:FF:000002">
    <property type="entry name" value="Multiple epidermal growth factor-like domains 10"/>
    <property type="match status" value="1"/>
</dbReference>
<dbReference type="PANTHER" id="PTHR24035">
    <property type="entry name" value="MULTIPLE EPIDERMAL GROWTH FACTOR-LIKE DOMAINS PROTEIN"/>
    <property type="match status" value="1"/>
</dbReference>
<evidence type="ECO:0000313" key="6">
    <source>
        <dbReference type="EMBL" id="CAD7232448.1"/>
    </source>
</evidence>
<dbReference type="EMBL" id="OB664664">
    <property type="protein sequence ID" value="CAD7232448.1"/>
    <property type="molecule type" value="Genomic_DNA"/>
</dbReference>
<evidence type="ECO:0000256" key="5">
    <source>
        <dbReference type="PROSITE-ProRule" id="PRU00076"/>
    </source>
</evidence>
<comment type="caution">
    <text evidence="5">Lacks conserved residue(s) required for the propagation of feature annotation.</text>
</comment>
<dbReference type="InterPro" id="IPR013032">
    <property type="entry name" value="EGF-like_CS"/>
</dbReference>
<dbReference type="CDD" id="cd00055">
    <property type="entry name" value="EGF_Lam"/>
    <property type="match status" value="1"/>
</dbReference>
<feature type="disulfide bond" evidence="5">
    <location>
        <begin position="35"/>
        <end position="44"/>
    </location>
</feature>
<evidence type="ECO:0000256" key="4">
    <source>
        <dbReference type="ARBA" id="ARBA00023157"/>
    </source>
</evidence>
<dbReference type="SMART" id="SM00180">
    <property type="entry name" value="EGF_Lam"/>
    <property type="match status" value="7"/>
</dbReference>
<dbReference type="PROSITE" id="PS01186">
    <property type="entry name" value="EGF_2"/>
    <property type="match status" value="3"/>
</dbReference>
<feature type="disulfide bond" evidence="5">
    <location>
        <begin position="650"/>
        <end position="659"/>
    </location>
</feature>
<evidence type="ECO:0000256" key="3">
    <source>
        <dbReference type="ARBA" id="ARBA00022737"/>
    </source>
</evidence>
<organism evidence="6">
    <name type="scientific">Cyprideis torosa</name>
    <dbReference type="NCBI Taxonomy" id="163714"/>
    <lineage>
        <taxon>Eukaryota</taxon>
        <taxon>Metazoa</taxon>
        <taxon>Ecdysozoa</taxon>
        <taxon>Arthropoda</taxon>
        <taxon>Crustacea</taxon>
        <taxon>Oligostraca</taxon>
        <taxon>Ostracoda</taxon>
        <taxon>Podocopa</taxon>
        <taxon>Podocopida</taxon>
        <taxon>Cytherocopina</taxon>
        <taxon>Cytheroidea</taxon>
        <taxon>Cytherideidae</taxon>
        <taxon>Cyprideis</taxon>
    </lineage>
</organism>
<dbReference type="InterPro" id="IPR000742">
    <property type="entry name" value="EGF"/>
</dbReference>
<dbReference type="InterPro" id="IPR002049">
    <property type="entry name" value="LE_dom"/>
</dbReference>
<keyword evidence="3" id="KW-0677">Repeat</keyword>
<evidence type="ECO:0000256" key="1">
    <source>
        <dbReference type="ARBA" id="ARBA00022536"/>
    </source>
</evidence>
<feature type="disulfide bond" evidence="5">
    <location>
        <begin position="121"/>
        <end position="130"/>
    </location>
</feature>
<sequence length="974" mass="104981">CELPCPEGTHGEACAQTCRCQNGGTCDHVTGACLCGPGWRGDVCANTCPEDTWGEDCKNSCECYNGGLCHHVTGVCKCLPGFEGERCQSMCPTGTYGKHCDRKCLCVNGGRCSPIDGSCTCVEGWEGPDCSKRACPNNFFGKGCANICNCDDDKTELCDPATGQCVCKPGWDGASCNRPCLEYTFGKGCKQYCNCTNDAYCNPVDGSCVCAAGFIGETCDTPCPRGKYGDHCSSYCKCKNGATCNHKNGHCECPPGEFPLSESAPPGEFPLSESAPPGEFPLSESAPPGEFPLSESAPPGEFPLSESAPPGEFPLSESAPPGWSGLSCDTPCPAGTYGEDCERICSCKNGASCHPVTGECTCSAGYQVGWAGYQVGWAGYQVGWAGYQGKHCESRCDSWTYGLRCSQPCDCDADGAEGCDPATGTCICKPGFRDNHQLDLTTYFERCVVPEVSAVTLTARLGFGALTAPCPVPGACTGAAILRRASASASEGGTERSATNPAGGEPTERGAPKSALPVKTSAPQKLPLPHPRRECHTNFRCFQGNIFLSAANGPCNHITGQCNCAPGYTGISCDEPCPRGHYGADCLGYCDCKNKGECNHVTGECSCLPGWRGFDCSQPCPEDRYGYQCSLKCTCLNGGKCRKNDGFCKCEPGYTGPRCQESKWTSKHHIYWFNDLNIGFKLRECTGRSLWKIIVEGKLKCSFFKDVGHAFVSFCPENQFGDQCIEQCLCPTNGHFVCDPVVGCKCHPGYDGPNCSVSSNSIFTTYTTLQGERPEVETAGPNAGLIAGIVLTIFLVVIIGSVMFYYRRRLSKLKGELHRVYYQHATDGAPGVMGDADKRHFDNPVYEFRNRTKDNQTGLPRNIVHSESEEKNSLMEDFENLAVVVCIHFTAFLHVTRDTTLLHHPYSPGQREENSANHGQFGPAVLAPGHCGPVRFGPRRFRPRTFRPWHISAPYVLAPGDFRPMRFSPGTIRP</sequence>
<evidence type="ECO:0000256" key="2">
    <source>
        <dbReference type="ARBA" id="ARBA00022729"/>
    </source>
</evidence>
<dbReference type="SMART" id="SM00181">
    <property type="entry name" value="EGF"/>
    <property type="match status" value="11"/>
</dbReference>
<dbReference type="FunFam" id="2.170.300.10:FF:000041">
    <property type="entry name" value="Tyrosine protein kinase receptor tie-1, putative"/>
    <property type="match status" value="2"/>
</dbReference>
<dbReference type="PROSITE" id="PS50026">
    <property type="entry name" value="EGF_3"/>
    <property type="match status" value="4"/>
</dbReference>
<dbReference type="OrthoDB" id="18487at2759"/>
<reference evidence="6" key="1">
    <citation type="submission" date="2020-11" db="EMBL/GenBank/DDBJ databases">
        <authorList>
            <person name="Tran Van P."/>
        </authorList>
    </citation>
    <scope>NUCLEOTIDE SEQUENCE</scope>
</reference>
<dbReference type="Pfam" id="PF00053">
    <property type="entry name" value="EGF_laminin"/>
    <property type="match status" value="2"/>
</dbReference>
<name>A0A7R8WP61_9CRUS</name>
<feature type="non-terminal residue" evidence="6">
    <location>
        <position position="974"/>
    </location>
</feature>
<gene>
    <name evidence="6" type="ORF">CTOB1V02_LOCUS10283</name>
</gene>
<dbReference type="PANTHER" id="PTHR24035:SF109">
    <property type="entry name" value="PROTEIN DRAPER"/>
    <property type="match status" value="1"/>
</dbReference>
<dbReference type="Pfam" id="PF12661">
    <property type="entry name" value="hEGF"/>
    <property type="match status" value="2"/>
</dbReference>
<keyword evidence="4 5" id="KW-1015">Disulfide bond</keyword>
<dbReference type="PROSITE" id="PS00022">
    <property type="entry name" value="EGF_1"/>
    <property type="match status" value="7"/>
</dbReference>
<dbReference type="AlphaFoldDB" id="A0A7R8WP61"/>
<feature type="disulfide bond" evidence="5">
    <location>
        <begin position="78"/>
        <end position="87"/>
    </location>
</feature>
<keyword evidence="1 5" id="KW-0245">EGF-like domain</keyword>
<keyword evidence="2" id="KW-0732">Signal</keyword>
<dbReference type="Gene3D" id="2.170.300.10">
    <property type="entry name" value="Tie2 ligand-binding domain superfamily"/>
    <property type="match status" value="7"/>
</dbReference>